<keyword evidence="6" id="KW-0802">TPR repeat</keyword>
<evidence type="ECO:0000313" key="11">
    <source>
        <dbReference type="Proteomes" id="UP000294848"/>
    </source>
</evidence>
<dbReference type="InterPro" id="IPR019734">
    <property type="entry name" value="TPR_rpt"/>
</dbReference>
<accession>A0A4R6GWV8</accession>
<feature type="chain" id="PRO_5020206353" evidence="7">
    <location>
        <begin position="22"/>
        <end position="591"/>
    </location>
</feature>
<dbReference type="PROSITE" id="PS51257">
    <property type="entry name" value="PROKAR_LIPOPROTEIN"/>
    <property type="match status" value="1"/>
</dbReference>
<dbReference type="AlphaFoldDB" id="A0A4R6GWV8"/>
<dbReference type="EMBL" id="SNWI01000006">
    <property type="protein sequence ID" value="TDO00033.1"/>
    <property type="molecule type" value="Genomic_DNA"/>
</dbReference>
<sequence>MKKLKYILFLVASLVFFQGCMNDLLDTTPYDSIGSGNMWDSENLVDLGVNGVYNTLRYPFVGKERWMLDQDGFVGMDRNRTSWLLGSSTFKSGVITAGDGLFTKYWQQHYEGIHRSNDALANLTAGVPVSDEKKARLIAEVKFLRAYFYFNLNQVFKGVPIYLEPVPAEEINRPRDTEAAVWQLIIDDLTDCVNEANLPAMYSSGDAEFGRATKAAAYALRGKAYLYMKDYSKAESDFRKVGELGPQLYQGDYKALFSTANERNPEMIFSVQNIALSGLGSKTQKHIGTRIAFGSNWNNYLPHPDFIESFENIDGSPFNWDDYLPGYSTMTPQERVVFFLRDGMTAEQIASFEEKGADMSQYLAEGNEARIKAAYDNRDPRLQATIITPYSSFNGAAGTDEYTYTLRWPYVGYDRAEPFDIRTDTNNKFYYLWRKWVYEGTSIENREYGPTDMPLIRYADILLMLAEAINEQGFDPEVVTIVNQVRERAGVAPLQTSDASQPTYVSNQDDMRVRIQNERRWELPLEGINLFDEMRWKTWKDVKFYDGNGAKEIYGTQSYPFSWRGDYVYTWAIPRTETERNTELQQNPGWE</sequence>
<keyword evidence="4" id="KW-0472">Membrane</keyword>
<dbReference type="OrthoDB" id="1109873at2"/>
<evidence type="ECO:0000256" key="7">
    <source>
        <dbReference type="SAM" id="SignalP"/>
    </source>
</evidence>
<dbReference type="Gene3D" id="1.25.40.390">
    <property type="match status" value="1"/>
</dbReference>
<name>A0A4R6GWV8_9BACT</name>
<evidence type="ECO:0000256" key="3">
    <source>
        <dbReference type="ARBA" id="ARBA00022729"/>
    </source>
</evidence>
<evidence type="ECO:0000259" key="8">
    <source>
        <dbReference type="Pfam" id="PF07980"/>
    </source>
</evidence>
<evidence type="ECO:0000256" key="2">
    <source>
        <dbReference type="ARBA" id="ARBA00006275"/>
    </source>
</evidence>
<proteinExistence type="inferred from homology"/>
<dbReference type="Pfam" id="PF14322">
    <property type="entry name" value="SusD-like_3"/>
    <property type="match status" value="1"/>
</dbReference>
<dbReference type="GO" id="GO:0009279">
    <property type="term" value="C:cell outer membrane"/>
    <property type="evidence" value="ECO:0007669"/>
    <property type="project" value="UniProtKB-SubCell"/>
</dbReference>
<evidence type="ECO:0000256" key="4">
    <source>
        <dbReference type="ARBA" id="ARBA00023136"/>
    </source>
</evidence>
<keyword evidence="3 7" id="KW-0732">Signal</keyword>
<dbReference type="InterPro" id="IPR012944">
    <property type="entry name" value="SusD_RagB_dom"/>
</dbReference>
<comment type="subcellular location">
    <subcellularLocation>
        <location evidence="1">Cell outer membrane</location>
    </subcellularLocation>
</comment>
<gene>
    <name evidence="10" type="ORF">DET52_106245</name>
</gene>
<dbReference type="SMART" id="SM00028">
    <property type="entry name" value="TPR"/>
    <property type="match status" value="1"/>
</dbReference>
<dbReference type="InterPro" id="IPR033985">
    <property type="entry name" value="SusD-like_N"/>
</dbReference>
<evidence type="ECO:0000259" key="9">
    <source>
        <dbReference type="Pfam" id="PF14322"/>
    </source>
</evidence>
<feature type="signal peptide" evidence="7">
    <location>
        <begin position="1"/>
        <end position="21"/>
    </location>
</feature>
<feature type="repeat" description="TPR" evidence="6">
    <location>
        <begin position="215"/>
        <end position="248"/>
    </location>
</feature>
<evidence type="ECO:0000313" key="10">
    <source>
        <dbReference type="EMBL" id="TDO00033.1"/>
    </source>
</evidence>
<comment type="caution">
    <text evidence="10">The sequence shown here is derived from an EMBL/GenBank/DDBJ whole genome shotgun (WGS) entry which is preliminary data.</text>
</comment>
<feature type="domain" description="SusD-like N-terminal" evidence="9">
    <location>
        <begin position="25"/>
        <end position="226"/>
    </location>
</feature>
<protein>
    <submittedName>
        <fullName evidence="10">Putative outer membrane starch-binding protein</fullName>
    </submittedName>
</protein>
<dbReference type="Pfam" id="PF07980">
    <property type="entry name" value="SusD_RagB"/>
    <property type="match status" value="1"/>
</dbReference>
<evidence type="ECO:0000256" key="5">
    <source>
        <dbReference type="ARBA" id="ARBA00023237"/>
    </source>
</evidence>
<organism evidence="10 11">
    <name type="scientific">Sunxiuqinia elliptica</name>
    <dbReference type="NCBI Taxonomy" id="655355"/>
    <lineage>
        <taxon>Bacteria</taxon>
        <taxon>Pseudomonadati</taxon>
        <taxon>Bacteroidota</taxon>
        <taxon>Bacteroidia</taxon>
        <taxon>Marinilabiliales</taxon>
        <taxon>Prolixibacteraceae</taxon>
        <taxon>Sunxiuqinia</taxon>
    </lineage>
</organism>
<dbReference type="RefSeq" id="WP_133465567.1">
    <property type="nucleotide sequence ID" value="NZ_SNWI01000006.1"/>
</dbReference>
<reference evidence="10 11" key="1">
    <citation type="submission" date="2019-03" db="EMBL/GenBank/DDBJ databases">
        <title>Freshwater and sediment microbial communities from various areas in North America, analyzing microbe dynamics in response to fracking.</title>
        <authorList>
            <person name="Lamendella R."/>
        </authorList>
    </citation>
    <scope>NUCLEOTIDE SEQUENCE [LARGE SCALE GENOMIC DNA]</scope>
    <source>
        <strain evidence="10 11">114D</strain>
    </source>
</reference>
<dbReference type="Proteomes" id="UP000294848">
    <property type="component" value="Unassembled WGS sequence"/>
</dbReference>
<dbReference type="InterPro" id="IPR011990">
    <property type="entry name" value="TPR-like_helical_dom_sf"/>
</dbReference>
<dbReference type="PROSITE" id="PS50005">
    <property type="entry name" value="TPR"/>
    <property type="match status" value="1"/>
</dbReference>
<comment type="similarity">
    <text evidence="2">Belongs to the SusD family.</text>
</comment>
<evidence type="ECO:0000256" key="6">
    <source>
        <dbReference type="PROSITE-ProRule" id="PRU00339"/>
    </source>
</evidence>
<evidence type="ECO:0000256" key="1">
    <source>
        <dbReference type="ARBA" id="ARBA00004442"/>
    </source>
</evidence>
<dbReference type="SUPFAM" id="SSF48452">
    <property type="entry name" value="TPR-like"/>
    <property type="match status" value="1"/>
</dbReference>
<keyword evidence="5" id="KW-0998">Cell outer membrane</keyword>
<feature type="domain" description="RagB/SusD" evidence="8">
    <location>
        <begin position="265"/>
        <end position="590"/>
    </location>
</feature>